<keyword evidence="2" id="KW-1185">Reference proteome</keyword>
<dbReference type="KEGG" id="pdio:PDMSB3_2806"/>
<evidence type="ECO:0000313" key="2">
    <source>
        <dbReference type="Proteomes" id="UP000325811"/>
    </source>
</evidence>
<name>A0A5Q4ZEM0_9BURK</name>
<reference evidence="1 2" key="1">
    <citation type="submission" date="2019-08" db="EMBL/GenBank/DDBJ databases">
        <authorList>
            <person name="Herpell B J."/>
        </authorList>
    </citation>
    <scope>NUCLEOTIDE SEQUENCE [LARGE SCALE GENOMIC DNA]</scope>
    <source>
        <strain evidence="2">Msb3</strain>
    </source>
</reference>
<organism evidence="1 2">
    <name type="scientific">Paraburkholderia dioscoreae</name>
    <dbReference type="NCBI Taxonomy" id="2604047"/>
    <lineage>
        <taxon>Bacteria</taxon>
        <taxon>Pseudomonadati</taxon>
        <taxon>Pseudomonadota</taxon>
        <taxon>Betaproteobacteria</taxon>
        <taxon>Burkholderiales</taxon>
        <taxon>Burkholderiaceae</taxon>
        <taxon>Paraburkholderia</taxon>
    </lineage>
</organism>
<accession>A0A5Q4ZEM0</accession>
<gene>
    <name evidence="1" type="ORF">PDMSB3_2806</name>
</gene>
<dbReference type="AlphaFoldDB" id="A0A5Q4ZEM0"/>
<dbReference type="EMBL" id="LR699553">
    <property type="protein sequence ID" value="VVD29262.1"/>
    <property type="molecule type" value="Genomic_DNA"/>
</dbReference>
<sequence length="87" mass="9971">MLLLLRATLLLRLRPLLRTQVLLLRTPLLRLLLRLRAQASKLSHRARLWAKLHREITSISRCSKAKRHGFTSVAFCHLSAAICSSAY</sequence>
<dbReference type="Proteomes" id="UP000325811">
    <property type="component" value="Chromosome I"/>
</dbReference>
<protein>
    <submittedName>
        <fullName evidence="1">Uncharacterized protein</fullName>
    </submittedName>
</protein>
<evidence type="ECO:0000313" key="1">
    <source>
        <dbReference type="EMBL" id="VVD29262.1"/>
    </source>
</evidence>
<proteinExistence type="predicted"/>